<dbReference type="EMBL" id="LQZT01000010">
    <property type="protein sequence ID" value="OCW58103.1"/>
    <property type="molecule type" value="Genomic_DNA"/>
</dbReference>
<dbReference type="AlphaFoldDB" id="A0A1C1YX24"/>
<keyword evidence="1" id="KW-1133">Transmembrane helix</keyword>
<dbReference type="STRING" id="1480615.AWJ14_15755"/>
<feature type="transmembrane region" description="Helical" evidence="1">
    <location>
        <begin position="12"/>
        <end position="29"/>
    </location>
</feature>
<organism evidence="2 3">
    <name type="scientific">Hoeflea olei</name>
    <dbReference type="NCBI Taxonomy" id="1480615"/>
    <lineage>
        <taxon>Bacteria</taxon>
        <taxon>Pseudomonadati</taxon>
        <taxon>Pseudomonadota</taxon>
        <taxon>Alphaproteobacteria</taxon>
        <taxon>Hyphomicrobiales</taxon>
        <taxon>Rhizobiaceae</taxon>
        <taxon>Hoeflea</taxon>
    </lineage>
</organism>
<protein>
    <submittedName>
        <fullName evidence="2">Uncharacterized protein</fullName>
    </submittedName>
</protein>
<evidence type="ECO:0000313" key="2">
    <source>
        <dbReference type="EMBL" id="OCW58103.1"/>
    </source>
</evidence>
<accession>A0A1C1YX24</accession>
<reference evidence="2 3" key="1">
    <citation type="submission" date="2015-12" db="EMBL/GenBank/DDBJ databases">
        <authorList>
            <person name="Shamseldin A."/>
            <person name="Moawad H."/>
            <person name="Abd El-Rahim W.M."/>
            <person name="Sadowsky M.J."/>
        </authorList>
    </citation>
    <scope>NUCLEOTIDE SEQUENCE [LARGE SCALE GENOMIC DNA]</scope>
    <source>
        <strain evidence="2 3">JC234</strain>
    </source>
</reference>
<sequence length="167" mass="18542">MVVREDKWFEKAVAAAVGLVLVLLAFGWATRDDPANKPYIGIVGGGFIFNYREAQVFYGFVAHVLKPLPAGTWMITDFEDPAGGPPLTVETRLHARSSRYGVHSPKVRGVKAGRPYHVSIRLYDRTRSQLIWQEEKSFVSQIDDTVVPDKPLTVGPGYFPNPELEGG</sequence>
<keyword evidence="3" id="KW-1185">Reference proteome</keyword>
<dbReference type="OrthoDB" id="7916166at2"/>
<keyword evidence="1" id="KW-0812">Transmembrane</keyword>
<proteinExistence type="predicted"/>
<evidence type="ECO:0000256" key="1">
    <source>
        <dbReference type="SAM" id="Phobius"/>
    </source>
</evidence>
<gene>
    <name evidence="2" type="ORF">AWJ14_15755</name>
</gene>
<evidence type="ECO:0000313" key="3">
    <source>
        <dbReference type="Proteomes" id="UP000094795"/>
    </source>
</evidence>
<dbReference type="Proteomes" id="UP000094795">
    <property type="component" value="Unassembled WGS sequence"/>
</dbReference>
<name>A0A1C1YX24_9HYPH</name>
<keyword evidence="1" id="KW-0472">Membrane</keyword>
<dbReference type="RefSeq" id="WP_066177232.1">
    <property type="nucleotide sequence ID" value="NZ_LQZT01000010.1"/>
</dbReference>
<comment type="caution">
    <text evidence="2">The sequence shown here is derived from an EMBL/GenBank/DDBJ whole genome shotgun (WGS) entry which is preliminary data.</text>
</comment>